<dbReference type="InterPro" id="IPR023795">
    <property type="entry name" value="Serpin_CS"/>
</dbReference>
<dbReference type="PANTHER" id="PTHR11461">
    <property type="entry name" value="SERINE PROTEASE INHIBITOR, SERPIN"/>
    <property type="match status" value="1"/>
</dbReference>
<feature type="non-terminal residue" evidence="6">
    <location>
        <position position="1"/>
    </location>
</feature>
<dbReference type="AlphaFoldDB" id="A0A1B6J4R0"/>
<protein>
    <recommendedName>
        <fullName evidence="5">Serpin domain-containing protein</fullName>
    </recommendedName>
</protein>
<evidence type="ECO:0000313" key="6">
    <source>
        <dbReference type="EMBL" id="JAS94168.1"/>
    </source>
</evidence>
<keyword evidence="1" id="KW-0646">Protease inhibitor</keyword>
<evidence type="ECO:0000256" key="2">
    <source>
        <dbReference type="ARBA" id="ARBA00022900"/>
    </source>
</evidence>
<dbReference type="InterPro" id="IPR042185">
    <property type="entry name" value="Serpin_sf_2"/>
</dbReference>
<dbReference type="EMBL" id="GECU01013538">
    <property type="protein sequence ID" value="JAS94168.1"/>
    <property type="molecule type" value="Transcribed_RNA"/>
</dbReference>
<feature type="chain" id="PRO_5008585513" description="Serpin domain-containing protein" evidence="4">
    <location>
        <begin position="37"/>
        <end position="430"/>
    </location>
</feature>
<dbReference type="PROSITE" id="PS00284">
    <property type="entry name" value="SERPIN"/>
    <property type="match status" value="1"/>
</dbReference>
<sequence>VRRGTASVYNTTMARSTSVLVLVSVLVLMLVHPAVLQCVTGDDANMKFTEDNRLQLLDSEMQFSLELLQKVNSLHPSDNIFLSPSSVYNALLLAYFVSANHTEASMKQALYLPENQDKLDTLGAYQLEKYYQKLRAFKNSLNYQLSSANRMFISNEQNVRPCMMKLFNDEIEMADFTNNLTATVGRINSWVSGETRNNINDLLSSDSLTSNTNLVLVNAAYFRGLWKNQFSPSDTKETEFKTANGTNVPVMMMSIESEFSHLLEEKLEADVLELPYEGDNISLFILMPLDPSPTAIQVLLNKTDTNILRDIINRTYTISNQVSVAIPKFSSDQSLELTPVLESMGIGDLFESSADLSTLTGAPGLRLDSVIHKAKITVDEEGTEASAATAIFANRFAVNSFIANRPFVYFLLEKKLNMILFVGVFNSPDT</sequence>
<name>A0A1B6J4R0_9HEMI</name>
<feature type="domain" description="Serpin" evidence="5">
    <location>
        <begin position="65"/>
        <end position="428"/>
    </location>
</feature>
<dbReference type="CDD" id="cd19594">
    <property type="entry name" value="serpin_crustaceans_chelicerates_insects"/>
    <property type="match status" value="1"/>
</dbReference>
<reference evidence="6" key="1">
    <citation type="submission" date="2015-11" db="EMBL/GenBank/DDBJ databases">
        <title>De novo transcriptome assembly of four potential Pierce s Disease insect vectors from Arizona vineyards.</title>
        <authorList>
            <person name="Tassone E.E."/>
        </authorList>
    </citation>
    <scope>NUCLEOTIDE SEQUENCE</scope>
</reference>
<evidence type="ECO:0000256" key="3">
    <source>
        <dbReference type="RuleBase" id="RU000411"/>
    </source>
</evidence>
<dbReference type="InterPro" id="IPR023796">
    <property type="entry name" value="Serpin_dom"/>
</dbReference>
<gene>
    <name evidence="6" type="ORF">g.15494</name>
</gene>
<keyword evidence="4" id="KW-0732">Signal</keyword>
<organism evidence="6">
    <name type="scientific">Homalodisca liturata</name>
    <dbReference type="NCBI Taxonomy" id="320908"/>
    <lineage>
        <taxon>Eukaryota</taxon>
        <taxon>Metazoa</taxon>
        <taxon>Ecdysozoa</taxon>
        <taxon>Arthropoda</taxon>
        <taxon>Hexapoda</taxon>
        <taxon>Insecta</taxon>
        <taxon>Pterygota</taxon>
        <taxon>Neoptera</taxon>
        <taxon>Paraneoptera</taxon>
        <taxon>Hemiptera</taxon>
        <taxon>Auchenorrhyncha</taxon>
        <taxon>Membracoidea</taxon>
        <taxon>Cicadellidae</taxon>
        <taxon>Cicadellinae</taxon>
        <taxon>Proconiini</taxon>
        <taxon>Homalodisca</taxon>
    </lineage>
</organism>
<dbReference type="SUPFAM" id="SSF56574">
    <property type="entry name" value="Serpins"/>
    <property type="match status" value="1"/>
</dbReference>
<evidence type="ECO:0000259" key="5">
    <source>
        <dbReference type="SMART" id="SM00093"/>
    </source>
</evidence>
<dbReference type="SMART" id="SM00093">
    <property type="entry name" value="SERPIN"/>
    <property type="match status" value="1"/>
</dbReference>
<dbReference type="InterPro" id="IPR000215">
    <property type="entry name" value="Serpin_fam"/>
</dbReference>
<dbReference type="Gene3D" id="2.30.39.10">
    <property type="entry name" value="Alpha-1-antitrypsin, domain 1"/>
    <property type="match status" value="1"/>
</dbReference>
<dbReference type="Pfam" id="PF00079">
    <property type="entry name" value="Serpin"/>
    <property type="match status" value="1"/>
</dbReference>
<dbReference type="PANTHER" id="PTHR11461:SF278">
    <property type="entry name" value="SERINE PROTEASE INHIBITOR 88EA"/>
    <property type="match status" value="1"/>
</dbReference>
<evidence type="ECO:0000256" key="1">
    <source>
        <dbReference type="ARBA" id="ARBA00022690"/>
    </source>
</evidence>
<accession>A0A1B6J4R0</accession>
<dbReference type="InterPro" id="IPR036186">
    <property type="entry name" value="Serpin_sf"/>
</dbReference>
<dbReference type="Gene3D" id="3.30.497.10">
    <property type="entry name" value="Antithrombin, subunit I, domain 2"/>
    <property type="match status" value="1"/>
</dbReference>
<keyword evidence="2" id="KW-0722">Serine protease inhibitor</keyword>
<dbReference type="InterPro" id="IPR042178">
    <property type="entry name" value="Serpin_sf_1"/>
</dbReference>
<feature type="signal peptide" evidence="4">
    <location>
        <begin position="1"/>
        <end position="36"/>
    </location>
</feature>
<proteinExistence type="inferred from homology"/>
<dbReference type="GO" id="GO:0004867">
    <property type="term" value="F:serine-type endopeptidase inhibitor activity"/>
    <property type="evidence" value="ECO:0007669"/>
    <property type="project" value="UniProtKB-KW"/>
</dbReference>
<evidence type="ECO:0000256" key="4">
    <source>
        <dbReference type="SAM" id="SignalP"/>
    </source>
</evidence>
<comment type="similarity">
    <text evidence="3">Belongs to the serpin family.</text>
</comment>
<dbReference type="GO" id="GO:0005615">
    <property type="term" value="C:extracellular space"/>
    <property type="evidence" value="ECO:0007669"/>
    <property type="project" value="InterPro"/>
</dbReference>